<evidence type="ECO:0000313" key="12">
    <source>
        <dbReference type="Proteomes" id="UP000243205"/>
    </source>
</evidence>
<sequence>MKKMLNTLYVTTQGTYLHKEGETVVVQVERENRLRLPIHTLSSIVCFGNVLCSPFLLGHCAENDVSVSFMTEYGRFLGRVQGPVSGNVLLRREQYRQADCDKASARLARLFVLGKVANCRTSLQRVLRDHQPKTAESDIEQTCRGLSRYSQRLLAEDDLETVRGIEGGAARDYFDQFDHLIVAQKETFSFAGRNRRPPLDPVNCLLSFIYALLAHDARSALESVGLDPAVGFLHRDRPGRYGLALDLMEEFRPMLADRLALSLINLGQVKPKGFTITESGAVTMNDETRKTLLVAYQKRKQEEIEHPFLKEKIPLGMALYAQAQLLSRYLRGDLDDYPPFLWR</sequence>
<evidence type="ECO:0000256" key="5">
    <source>
        <dbReference type="ARBA" id="ARBA00022842"/>
    </source>
</evidence>
<keyword evidence="6 10" id="KW-0051">Antiviral defense</keyword>
<dbReference type="Proteomes" id="UP000243205">
    <property type="component" value="Unassembled WGS sequence"/>
</dbReference>
<protein>
    <recommendedName>
        <fullName evidence="10">CRISPR-associated endonuclease Cas1</fullName>
        <ecNumber evidence="10">3.1.-.-</ecNumber>
    </recommendedName>
</protein>
<dbReference type="RefSeq" id="WP_092080815.1">
    <property type="nucleotide sequence ID" value="NZ_FNAQ01000028.1"/>
</dbReference>
<keyword evidence="3 10" id="KW-0255">Endonuclease</keyword>
<dbReference type="InterPro" id="IPR042206">
    <property type="entry name" value="CRISPR-assoc_Cas1_C"/>
</dbReference>
<dbReference type="GO" id="GO:0004520">
    <property type="term" value="F:DNA endonuclease activity"/>
    <property type="evidence" value="ECO:0007669"/>
    <property type="project" value="InterPro"/>
</dbReference>
<dbReference type="Pfam" id="PF01867">
    <property type="entry name" value="Cas_Cas1"/>
    <property type="match status" value="1"/>
</dbReference>
<evidence type="ECO:0000256" key="2">
    <source>
        <dbReference type="ARBA" id="ARBA00022723"/>
    </source>
</evidence>
<keyword evidence="4 10" id="KW-0378">Hydrolase</keyword>
<keyword evidence="12" id="KW-1185">Reference proteome</keyword>
<feature type="binding site" evidence="10">
    <location>
        <position position="234"/>
    </location>
    <ligand>
        <name>Mn(2+)</name>
        <dbReference type="ChEBI" id="CHEBI:29035"/>
    </ligand>
</feature>
<keyword evidence="8 10" id="KW-0464">Manganese</keyword>
<keyword evidence="2 10" id="KW-0479">Metal-binding</keyword>
<reference evidence="12" key="1">
    <citation type="submission" date="2016-10" db="EMBL/GenBank/DDBJ databases">
        <authorList>
            <person name="Varghese N."/>
            <person name="Submissions S."/>
        </authorList>
    </citation>
    <scope>NUCLEOTIDE SEQUENCE [LARGE SCALE GENOMIC DNA]</scope>
    <source>
        <strain evidence="12">DSM 8987</strain>
    </source>
</reference>
<dbReference type="Gene3D" id="3.100.10.20">
    <property type="entry name" value="CRISPR-associated endonuclease Cas1, N-terminal domain"/>
    <property type="match status" value="1"/>
</dbReference>
<dbReference type="GO" id="GO:0051607">
    <property type="term" value="P:defense response to virus"/>
    <property type="evidence" value="ECO:0007669"/>
    <property type="project" value="UniProtKB-UniRule"/>
</dbReference>
<keyword evidence="1 10" id="KW-0540">Nuclease</keyword>
<comment type="cofactor">
    <cofactor evidence="10">
        <name>Mg(2+)</name>
        <dbReference type="ChEBI" id="CHEBI:18420"/>
    </cofactor>
    <cofactor evidence="10">
        <name>Mn(2+)</name>
        <dbReference type="ChEBI" id="CHEBI:29035"/>
    </cofactor>
</comment>
<dbReference type="GO" id="GO:0016787">
    <property type="term" value="F:hydrolase activity"/>
    <property type="evidence" value="ECO:0007669"/>
    <property type="project" value="UniProtKB-KW"/>
</dbReference>
<keyword evidence="7 10" id="KW-0238">DNA-binding</keyword>
<gene>
    <name evidence="10" type="primary">cas1</name>
    <name evidence="11" type="ORF">SAMN05661003_1286</name>
</gene>
<dbReference type="GO" id="GO:0003677">
    <property type="term" value="F:DNA binding"/>
    <property type="evidence" value="ECO:0007669"/>
    <property type="project" value="UniProtKB-KW"/>
</dbReference>
<evidence type="ECO:0000313" key="11">
    <source>
        <dbReference type="EMBL" id="SDE71101.1"/>
    </source>
</evidence>
<dbReference type="NCBIfam" id="TIGR03640">
    <property type="entry name" value="cas1_DVULG"/>
    <property type="match status" value="1"/>
</dbReference>
<dbReference type="PANTHER" id="PTHR34353:SF2">
    <property type="entry name" value="CRISPR-ASSOCIATED ENDONUCLEASE CAS1 1"/>
    <property type="match status" value="1"/>
</dbReference>
<dbReference type="HAMAP" id="MF_01470">
    <property type="entry name" value="Cas1"/>
    <property type="match status" value="1"/>
</dbReference>
<accession>A0A1G7F5B6</accession>
<dbReference type="OrthoDB" id="9803119at2"/>
<proteinExistence type="inferred from homology"/>
<evidence type="ECO:0000256" key="3">
    <source>
        <dbReference type="ARBA" id="ARBA00022759"/>
    </source>
</evidence>
<evidence type="ECO:0000256" key="8">
    <source>
        <dbReference type="ARBA" id="ARBA00023211"/>
    </source>
</evidence>
<dbReference type="Gene3D" id="1.20.120.920">
    <property type="entry name" value="CRISPR-associated endonuclease Cas1, C-terminal domain"/>
    <property type="match status" value="1"/>
</dbReference>
<keyword evidence="5 10" id="KW-0460">Magnesium</keyword>
<evidence type="ECO:0000256" key="6">
    <source>
        <dbReference type="ARBA" id="ARBA00023118"/>
    </source>
</evidence>
<name>A0A1G7F5B6_9BACT</name>
<dbReference type="STRING" id="57664.SAMN05661003_1286"/>
<evidence type="ECO:0000256" key="10">
    <source>
        <dbReference type="HAMAP-Rule" id="MF_01470"/>
    </source>
</evidence>
<dbReference type="CDD" id="cd09721">
    <property type="entry name" value="Cas1_I-C"/>
    <property type="match status" value="1"/>
</dbReference>
<feature type="binding site" evidence="10">
    <location>
        <position position="249"/>
    </location>
    <ligand>
        <name>Mn(2+)</name>
        <dbReference type="ChEBI" id="CHEBI:29035"/>
    </ligand>
</feature>
<dbReference type="NCBIfam" id="TIGR00287">
    <property type="entry name" value="cas1"/>
    <property type="match status" value="1"/>
</dbReference>
<dbReference type="InterPro" id="IPR019856">
    <property type="entry name" value="CRISPR-assoc_Cas1_DVULG"/>
</dbReference>
<organism evidence="11 12">
    <name type="scientific">Desulfuromonas thiophila</name>
    <dbReference type="NCBI Taxonomy" id="57664"/>
    <lineage>
        <taxon>Bacteria</taxon>
        <taxon>Pseudomonadati</taxon>
        <taxon>Thermodesulfobacteriota</taxon>
        <taxon>Desulfuromonadia</taxon>
        <taxon>Desulfuromonadales</taxon>
        <taxon>Desulfuromonadaceae</taxon>
        <taxon>Desulfuromonas</taxon>
    </lineage>
</organism>
<evidence type="ECO:0000256" key="4">
    <source>
        <dbReference type="ARBA" id="ARBA00022801"/>
    </source>
</evidence>
<evidence type="ECO:0000256" key="7">
    <source>
        <dbReference type="ARBA" id="ARBA00023125"/>
    </source>
</evidence>
<dbReference type="GO" id="GO:0043571">
    <property type="term" value="P:maintenance of CRISPR repeat elements"/>
    <property type="evidence" value="ECO:0007669"/>
    <property type="project" value="UniProtKB-UniRule"/>
</dbReference>
<dbReference type="PANTHER" id="PTHR34353">
    <property type="entry name" value="CRISPR-ASSOCIATED ENDONUCLEASE CAS1 1"/>
    <property type="match status" value="1"/>
</dbReference>
<dbReference type="InterPro" id="IPR002729">
    <property type="entry name" value="CRISPR-assoc_Cas1"/>
</dbReference>
<comment type="subunit">
    <text evidence="9 10">Homodimer, forms a heterotetramer with a Cas2 homodimer.</text>
</comment>
<evidence type="ECO:0000256" key="1">
    <source>
        <dbReference type="ARBA" id="ARBA00022722"/>
    </source>
</evidence>
<comment type="similarity">
    <text evidence="10">Belongs to the CRISPR-associated endonuclease Cas1 family.</text>
</comment>
<dbReference type="EMBL" id="FNAQ01000028">
    <property type="protein sequence ID" value="SDE71101.1"/>
    <property type="molecule type" value="Genomic_DNA"/>
</dbReference>
<dbReference type="InterPro" id="IPR042211">
    <property type="entry name" value="CRISPR-assoc_Cas1_N"/>
</dbReference>
<dbReference type="AlphaFoldDB" id="A0A1G7F5B6"/>
<feature type="binding site" evidence="10">
    <location>
        <position position="166"/>
    </location>
    <ligand>
        <name>Mn(2+)</name>
        <dbReference type="ChEBI" id="CHEBI:29035"/>
    </ligand>
</feature>
<dbReference type="GO" id="GO:0046872">
    <property type="term" value="F:metal ion binding"/>
    <property type="evidence" value="ECO:0007669"/>
    <property type="project" value="UniProtKB-UniRule"/>
</dbReference>
<evidence type="ECO:0000256" key="9">
    <source>
        <dbReference type="ARBA" id="ARBA00038592"/>
    </source>
</evidence>
<dbReference type="EC" id="3.1.-.-" evidence="10"/>
<comment type="function">
    <text evidence="10">CRISPR (clustered regularly interspaced short palindromic repeat), is an adaptive immune system that provides protection against mobile genetic elements (viruses, transposable elements and conjugative plasmids). CRISPR clusters contain spacers, sequences complementary to antecedent mobile elements, and target invading nucleic acids. CRISPR clusters are transcribed and processed into CRISPR RNA (crRNA). Acts as a dsDNA endonuclease. Involved in the integration of spacer DNA into the CRISPR cassette.</text>
</comment>
<dbReference type="InterPro" id="IPR050646">
    <property type="entry name" value="Cas1"/>
</dbReference>